<organism evidence="4 5">
    <name type="scientific">Bacillus cereus BAG5X1-1</name>
    <dbReference type="NCBI Taxonomy" id="1053189"/>
    <lineage>
        <taxon>Bacteria</taxon>
        <taxon>Bacillati</taxon>
        <taxon>Bacillota</taxon>
        <taxon>Bacilli</taxon>
        <taxon>Bacillales</taxon>
        <taxon>Bacillaceae</taxon>
        <taxon>Bacillus</taxon>
        <taxon>Bacillus cereus group</taxon>
    </lineage>
</organism>
<feature type="region of interest" description="Disordered" evidence="1">
    <location>
        <begin position="458"/>
        <end position="504"/>
    </location>
</feature>
<comment type="caution">
    <text evidence="4">The sequence shown here is derived from an EMBL/GenBank/DDBJ whole genome shotgun (WGS) entry which is preliminary data.</text>
</comment>
<feature type="region of interest" description="Disordered" evidence="1">
    <location>
        <begin position="597"/>
        <end position="629"/>
    </location>
</feature>
<dbReference type="InterPro" id="IPR058066">
    <property type="entry name" value="pXO2-14_N"/>
</dbReference>
<keyword evidence="2" id="KW-0812">Transmembrane</keyword>
<feature type="transmembrane region" description="Helical" evidence="2">
    <location>
        <begin position="311"/>
        <end position="337"/>
    </location>
</feature>
<dbReference type="HOGENOM" id="CLU_012791_0_0_9"/>
<feature type="transmembrane region" description="Helical" evidence="2">
    <location>
        <begin position="150"/>
        <end position="167"/>
    </location>
</feature>
<feature type="compositionally biased region" description="Basic and acidic residues" evidence="1">
    <location>
        <begin position="471"/>
        <end position="481"/>
    </location>
</feature>
<evidence type="ECO:0000256" key="1">
    <source>
        <dbReference type="SAM" id="MobiDB-lite"/>
    </source>
</evidence>
<feature type="compositionally biased region" description="Polar residues" evidence="1">
    <location>
        <begin position="493"/>
        <end position="502"/>
    </location>
</feature>
<protein>
    <recommendedName>
        <fullName evidence="3">DUF8208 domain-containing protein</fullName>
    </recommendedName>
</protein>
<evidence type="ECO:0000256" key="2">
    <source>
        <dbReference type="SAM" id="Phobius"/>
    </source>
</evidence>
<feature type="non-terminal residue" evidence="4">
    <location>
        <position position="629"/>
    </location>
</feature>
<dbReference type="Pfam" id="PF26635">
    <property type="entry name" value="DUF8208"/>
    <property type="match status" value="1"/>
</dbReference>
<feature type="transmembrane region" description="Helical" evidence="2">
    <location>
        <begin position="117"/>
        <end position="138"/>
    </location>
</feature>
<keyword evidence="2" id="KW-0472">Membrane</keyword>
<reference evidence="4 5" key="1">
    <citation type="submission" date="2012-04" db="EMBL/GenBank/DDBJ databases">
        <title>The Genome Sequence of Bacillus cereus BAG5X1-1.</title>
        <authorList>
            <consortium name="The Broad Institute Genome Sequencing Platform"/>
            <consortium name="The Broad Institute Genome Sequencing Center for Infectious Disease"/>
            <person name="Feldgarden M."/>
            <person name="Van der Auwera G.A."/>
            <person name="Mahillon J."/>
            <person name="Duprez V."/>
            <person name="Timmery S."/>
            <person name="Mattelet C."/>
            <person name="Dierick K."/>
            <person name="Sun M."/>
            <person name="Yu Z."/>
            <person name="Zhu L."/>
            <person name="Hu X."/>
            <person name="Shank E.B."/>
            <person name="Swiecicka I."/>
            <person name="Hansen B.M."/>
            <person name="Andrup L."/>
            <person name="Young S.K."/>
            <person name="Zeng Q."/>
            <person name="Gargeya S."/>
            <person name="Fitzgerald M."/>
            <person name="Haas B."/>
            <person name="Abouelleil A."/>
            <person name="Alvarado L."/>
            <person name="Arachchi H.M."/>
            <person name="Berlin A."/>
            <person name="Chapman S.B."/>
            <person name="Goldberg J."/>
            <person name="Griggs A."/>
            <person name="Gujja S."/>
            <person name="Hansen M."/>
            <person name="Howarth C."/>
            <person name="Imamovic A."/>
            <person name="Larimer J."/>
            <person name="McCowen C."/>
            <person name="Montmayeur A."/>
            <person name="Murphy C."/>
            <person name="Neiman D."/>
            <person name="Pearson M."/>
            <person name="Priest M."/>
            <person name="Roberts A."/>
            <person name="Saif S."/>
            <person name="Shea T."/>
            <person name="Sisk P."/>
            <person name="Sykes S."/>
            <person name="Wortman J."/>
            <person name="Nusbaum C."/>
            <person name="Birren B."/>
        </authorList>
    </citation>
    <scope>NUCLEOTIDE SEQUENCE [LARGE SCALE GENOMIC DNA]</scope>
    <source>
        <strain evidence="4 5">BAG5X1-1</strain>
    </source>
</reference>
<feature type="domain" description="DUF8208" evidence="3">
    <location>
        <begin position="69"/>
        <end position="439"/>
    </location>
</feature>
<dbReference type="NCBIfam" id="NF045890">
    <property type="entry name" value="conj_pls20_p028"/>
    <property type="match status" value="1"/>
</dbReference>
<dbReference type="InterPro" id="IPR058521">
    <property type="entry name" value="DUF8208"/>
</dbReference>
<evidence type="ECO:0000313" key="4">
    <source>
        <dbReference type="EMBL" id="EJQ35431.1"/>
    </source>
</evidence>
<gene>
    <name evidence="4" type="ORF">IEE_05540</name>
</gene>
<name>J7ZG82_BACCE</name>
<dbReference type="EMBL" id="AHDJ01000081">
    <property type="protein sequence ID" value="EJQ35431.1"/>
    <property type="molecule type" value="Genomic_DNA"/>
</dbReference>
<feature type="transmembrane region" description="Helical" evidence="2">
    <location>
        <begin position="21"/>
        <end position="41"/>
    </location>
</feature>
<evidence type="ECO:0000259" key="3">
    <source>
        <dbReference type="Pfam" id="PF26635"/>
    </source>
</evidence>
<evidence type="ECO:0000313" key="5">
    <source>
        <dbReference type="Proteomes" id="UP000006600"/>
    </source>
</evidence>
<feature type="transmembrane region" description="Helical" evidence="2">
    <location>
        <begin position="367"/>
        <end position="388"/>
    </location>
</feature>
<feature type="transmembrane region" description="Helical" evidence="2">
    <location>
        <begin position="394"/>
        <end position="413"/>
    </location>
</feature>
<accession>J7ZG82</accession>
<dbReference type="Proteomes" id="UP000006600">
    <property type="component" value="Unassembled WGS sequence"/>
</dbReference>
<dbReference type="RefSeq" id="WP_002107495.1">
    <property type="nucleotide sequence ID" value="NZ_JH792006.1"/>
</dbReference>
<keyword evidence="2" id="KW-1133">Transmembrane helix</keyword>
<proteinExistence type="predicted"/>
<sequence>MITTKAKDWILKQKKPVMIGILTFSMLLISFTVTPLNAYAWDWDDIVFKVKDIDKEKAIAFLSNEWIDYANFIGSIVQSLAGWTIKGLLILVSLLEGLIPETFSLFDLLKDAGLNEFAASMMKGLLFAILGLVIAYLGIRTIIFHKPPRFKSVGVNVIIMIGLLGGLNELMADMQKMSTDFYKAAASDEKTKDGLAWNIVKHNTADLVYLSRTGFDPIKKESKTVIENDSSGQKNGLTKEMYLGADLGDLITTDVVDKLKDKDGVAEETKFLAYKITNDGDKEALQEISSSMFNPFKDTFESGYVRYPMNFWTIFCSLLSLGVAYVFTLFVFVMTIFEIGIKKLVAPFVFVTDIESGQKTKMVIQDIFSAFLLIGFTGVTLRFYTIAVNFLGDANINAVLYVISMICLTIALIKGSESIMKYFGVDVGLKDGKNNLMAAIGGLAAAKGVGKGLANMGRSAKDKLTGSNGQSRDDTPKRSEGSSDEENAGQDPNGANSGQNNAVPLKKLARNTGTALGYMRNRGAGGMLNDAGNMVADAAGGVVDKGKEKVSDAANSVKDNVKGTVAEFKGGQAEGQQKALENNDRQLLEKIGKDIIQNSNSDVDHSTAGAPVTPQSGTQAVERELNMQD</sequence>
<dbReference type="AlphaFoldDB" id="J7ZG82"/>